<dbReference type="Pfam" id="PF04542">
    <property type="entry name" value="Sigma70_r2"/>
    <property type="match status" value="1"/>
</dbReference>
<evidence type="ECO:0000256" key="2">
    <source>
        <dbReference type="ARBA" id="ARBA00023015"/>
    </source>
</evidence>
<dbReference type="InterPro" id="IPR014284">
    <property type="entry name" value="RNA_pol_sigma-70_dom"/>
</dbReference>
<dbReference type="Proteomes" id="UP001600894">
    <property type="component" value="Unassembled WGS sequence"/>
</dbReference>
<dbReference type="Gene3D" id="1.10.10.10">
    <property type="entry name" value="Winged helix-like DNA-binding domain superfamily/Winged helix DNA-binding domain"/>
    <property type="match status" value="1"/>
</dbReference>
<keyword evidence="2" id="KW-0805">Transcription regulation</keyword>
<evidence type="ECO:0000256" key="4">
    <source>
        <dbReference type="ARBA" id="ARBA00023163"/>
    </source>
</evidence>
<accession>A0ABQ0AW38</accession>
<dbReference type="Gene3D" id="1.10.1740.10">
    <property type="match status" value="1"/>
</dbReference>
<dbReference type="CDD" id="cd06171">
    <property type="entry name" value="Sigma70_r4"/>
    <property type="match status" value="1"/>
</dbReference>
<evidence type="ECO:0000256" key="1">
    <source>
        <dbReference type="ARBA" id="ARBA00010641"/>
    </source>
</evidence>
<keyword evidence="3" id="KW-0731">Sigma factor</keyword>
<dbReference type="RefSeq" id="WP_243176236.1">
    <property type="nucleotide sequence ID" value="NZ_BAABXL010000001.1"/>
</dbReference>
<proteinExistence type="inferred from homology"/>
<dbReference type="SUPFAM" id="SSF88946">
    <property type="entry name" value="Sigma2 domain of RNA polymerase sigma factors"/>
    <property type="match status" value="1"/>
</dbReference>
<dbReference type="PANTHER" id="PTHR43133">
    <property type="entry name" value="RNA POLYMERASE ECF-TYPE SIGMA FACTO"/>
    <property type="match status" value="1"/>
</dbReference>
<feature type="domain" description="RNA polymerase sigma-70 region 2" evidence="5">
    <location>
        <begin position="16"/>
        <end position="80"/>
    </location>
</feature>
<dbReference type="InterPro" id="IPR039425">
    <property type="entry name" value="RNA_pol_sigma-70-like"/>
</dbReference>
<organism evidence="7 8">
    <name type="scientific">Enterocloster alcoholdehydrogenati</name>
    <dbReference type="NCBI Taxonomy" id="2547410"/>
    <lineage>
        <taxon>Bacteria</taxon>
        <taxon>Bacillati</taxon>
        <taxon>Bacillota</taxon>
        <taxon>Clostridia</taxon>
        <taxon>Lachnospirales</taxon>
        <taxon>Lachnospiraceae</taxon>
        <taxon>Enterocloster</taxon>
    </lineage>
</organism>
<keyword evidence="8" id="KW-1185">Reference proteome</keyword>
<evidence type="ECO:0000313" key="7">
    <source>
        <dbReference type="EMBL" id="GAA6268232.1"/>
    </source>
</evidence>
<dbReference type="EMBL" id="BAABXL010000001">
    <property type="protein sequence ID" value="GAA6268232.1"/>
    <property type="molecule type" value="Genomic_DNA"/>
</dbReference>
<dbReference type="SUPFAM" id="SSF88659">
    <property type="entry name" value="Sigma3 and sigma4 domains of RNA polymerase sigma factors"/>
    <property type="match status" value="1"/>
</dbReference>
<protein>
    <submittedName>
        <fullName evidence="7">RNA polymerase sigma factor SigV</fullName>
    </submittedName>
</protein>
<name>A0ABQ0AW38_9FIRM</name>
<feature type="domain" description="RNA polymerase sigma factor 70 region 4 type 2" evidence="6">
    <location>
        <begin position="100"/>
        <end position="151"/>
    </location>
</feature>
<dbReference type="NCBIfam" id="TIGR02937">
    <property type="entry name" value="sigma70-ECF"/>
    <property type="match status" value="1"/>
</dbReference>
<comment type="caution">
    <text evidence="7">The sequence shown here is derived from an EMBL/GenBank/DDBJ whole genome shotgun (WGS) entry which is preliminary data.</text>
</comment>
<dbReference type="Pfam" id="PF08281">
    <property type="entry name" value="Sigma70_r4_2"/>
    <property type="match status" value="1"/>
</dbReference>
<dbReference type="PANTHER" id="PTHR43133:SF60">
    <property type="entry name" value="RNA POLYMERASE SIGMA FACTOR SIGV"/>
    <property type="match status" value="1"/>
</dbReference>
<evidence type="ECO:0000259" key="5">
    <source>
        <dbReference type="Pfam" id="PF04542"/>
    </source>
</evidence>
<evidence type="ECO:0000256" key="3">
    <source>
        <dbReference type="ARBA" id="ARBA00023082"/>
    </source>
</evidence>
<comment type="similarity">
    <text evidence="1">Belongs to the sigma-70 factor family. ECF subfamily.</text>
</comment>
<dbReference type="InterPro" id="IPR013324">
    <property type="entry name" value="RNA_pol_sigma_r3/r4-like"/>
</dbReference>
<dbReference type="InterPro" id="IPR013325">
    <property type="entry name" value="RNA_pol_sigma_r2"/>
</dbReference>
<dbReference type="InterPro" id="IPR013249">
    <property type="entry name" value="RNA_pol_sigma70_r4_t2"/>
</dbReference>
<sequence length="166" mass="19604">MDTTPITQQTEQILIEHYEQFYRLAYSYVQNREDALDVVQESACKAIRDCGQVKNPAYLSTWIYRIVVNTALDLLRRNKKEIITEELPDIPIEDQYQELDLKTALNSLDEKSRTVIVLRYFEDMKLEDISRIVDENLNTVKARLYRALKKLRITMEPEPLQKSYAK</sequence>
<dbReference type="InterPro" id="IPR007627">
    <property type="entry name" value="RNA_pol_sigma70_r2"/>
</dbReference>
<gene>
    <name evidence="7" type="primary">sigV_1</name>
    <name evidence="7" type="ORF">F130042H8_12920</name>
</gene>
<evidence type="ECO:0000259" key="6">
    <source>
        <dbReference type="Pfam" id="PF08281"/>
    </source>
</evidence>
<evidence type="ECO:0000313" key="8">
    <source>
        <dbReference type="Proteomes" id="UP001600894"/>
    </source>
</evidence>
<dbReference type="InterPro" id="IPR036388">
    <property type="entry name" value="WH-like_DNA-bd_sf"/>
</dbReference>
<reference evidence="7 8" key="1">
    <citation type="submission" date="2024-04" db="EMBL/GenBank/DDBJ databases">
        <title>Defined microbial consortia suppress multidrug-resistant proinflammatory Enterobacteriaceae via ecological control.</title>
        <authorList>
            <person name="Furuichi M."/>
            <person name="Kawaguchi T."/>
            <person name="Pust M."/>
            <person name="Yasuma K."/>
            <person name="Plichta D."/>
            <person name="Hasegawa N."/>
            <person name="Ohya T."/>
            <person name="Bhattarai S."/>
            <person name="Sasajima S."/>
            <person name="Aoto Y."/>
            <person name="Tuganbaev T."/>
            <person name="Yaginuma M."/>
            <person name="Ueda M."/>
            <person name="Okahashi N."/>
            <person name="Amafuji K."/>
            <person name="Kiridooshi Y."/>
            <person name="Sugita K."/>
            <person name="Strazar M."/>
            <person name="Skelly A."/>
            <person name="Suda W."/>
            <person name="Hattori M."/>
            <person name="Nakamoto N."/>
            <person name="Caballero S."/>
            <person name="Norman J."/>
            <person name="Olle B."/>
            <person name="Tanoue T."/>
            <person name="Arita M."/>
            <person name="Bucci V."/>
            <person name="Atarashi K."/>
            <person name="Xavier R."/>
            <person name="Honda K."/>
        </authorList>
    </citation>
    <scope>NUCLEOTIDE SEQUENCE [LARGE SCALE GENOMIC DNA]</scope>
    <source>
        <strain evidence="8">f13</strain>
    </source>
</reference>
<keyword evidence="4" id="KW-0804">Transcription</keyword>